<evidence type="ECO:0000313" key="2">
    <source>
        <dbReference type="EMBL" id="MEQ2160733.1"/>
    </source>
</evidence>
<protein>
    <submittedName>
        <fullName evidence="2">Uncharacterized protein</fullName>
    </submittedName>
</protein>
<evidence type="ECO:0000313" key="3">
    <source>
        <dbReference type="Proteomes" id="UP001476798"/>
    </source>
</evidence>
<feature type="chain" id="PRO_5047025344" evidence="1">
    <location>
        <begin position="22"/>
        <end position="72"/>
    </location>
</feature>
<dbReference type="EMBL" id="JAHRIO010010084">
    <property type="protein sequence ID" value="MEQ2160733.1"/>
    <property type="molecule type" value="Genomic_DNA"/>
</dbReference>
<keyword evidence="3" id="KW-1185">Reference proteome</keyword>
<name>A0ABV0MNP1_9TELE</name>
<proteinExistence type="predicted"/>
<organism evidence="2 3">
    <name type="scientific">Goodea atripinnis</name>
    <dbReference type="NCBI Taxonomy" id="208336"/>
    <lineage>
        <taxon>Eukaryota</taxon>
        <taxon>Metazoa</taxon>
        <taxon>Chordata</taxon>
        <taxon>Craniata</taxon>
        <taxon>Vertebrata</taxon>
        <taxon>Euteleostomi</taxon>
        <taxon>Actinopterygii</taxon>
        <taxon>Neopterygii</taxon>
        <taxon>Teleostei</taxon>
        <taxon>Neoteleostei</taxon>
        <taxon>Acanthomorphata</taxon>
        <taxon>Ovalentaria</taxon>
        <taxon>Atherinomorphae</taxon>
        <taxon>Cyprinodontiformes</taxon>
        <taxon>Goodeidae</taxon>
        <taxon>Goodea</taxon>
    </lineage>
</organism>
<feature type="signal peptide" evidence="1">
    <location>
        <begin position="1"/>
        <end position="21"/>
    </location>
</feature>
<evidence type="ECO:0000256" key="1">
    <source>
        <dbReference type="SAM" id="SignalP"/>
    </source>
</evidence>
<comment type="caution">
    <text evidence="2">The sequence shown here is derived from an EMBL/GenBank/DDBJ whole genome shotgun (WGS) entry which is preliminary data.</text>
</comment>
<keyword evidence="1" id="KW-0732">Signal</keyword>
<sequence>MKVPQFKLISLLHVWTGLSQSQVKLVTRVLPFMLPHLHLPFSSPALRQTSPSIWRREEKQESLPENCSILHP</sequence>
<gene>
    <name evidence="2" type="ORF">GOODEAATRI_002467</name>
</gene>
<accession>A0ABV0MNP1</accession>
<reference evidence="2 3" key="1">
    <citation type="submission" date="2021-06" db="EMBL/GenBank/DDBJ databases">
        <authorList>
            <person name="Palmer J.M."/>
        </authorList>
    </citation>
    <scope>NUCLEOTIDE SEQUENCE [LARGE SCALE GENOMIC DNA]</scope>
    <source>
        <strain evidence="2 3">GA_2019</strain>
        <tissue evidence="2">Muscle</tissue>
    </source>
</reference>
<dbReference type="Proteomes" id="UP001476798">
    <property type="component" value="Unassembled WGS sequence"/>
</dbReference>